<dbReference type="GeneID" id="25376529"/>
<evidence type="ECO:0000313" key="2">
    <source>
        <dbReference type="Proteomes" id="UP000030744"/>
    </source>
</evidence>
<dbReference type="VEuPathDB" id="ToxoDB:EMH_0015790"/>
<gene>
    <name evidence="1" type="ORF">EMH_0015790</name>
</gene>
<evidence type="ECO:0000313" key="1">
    <source>
        <dbReference type="EMBL" id="CDJ33369.1"/>
    </source>
</evidence>
<dbReference type="EMBL" id="HG685150">
    <property type="protein sequence ID" value="CDJ33369.1"/>
    <property type="molecule type" value="Genomic_DNA"/>
</dbReference>
<reference evidence="1" key="2">
    <citation type="submission" date="2013-10" db="EMBL/GenBank/DDBJ databases">
        <authorList>
            <person name="Aslett M."/>
        </authorList>
    </citation>
    <scope>NUCLEOTIDE SEQUENCE [LARGE SCALE GENOMIC DNA]</scope>
    <source>
        <strain evidence="1">Houghton</strain>
    </source>
</reference>
<reference evidence="1" key="1">
    <citation type="submission" date="2013-10" db="EMBL/GenBank/DDBJ databases">
        <title>Genomic analysis of the causative agents of coccidiosis in chickens.</title>
        <authorList>
            <person name="Reid A.J."/>
            <person name="Blake D."/>
            <person name="Billington K."/>
            <person name="Browne H."/>
            <person name="Dunn M."/>
            <person name="Hung S."/>
            <person name="Kawahara F."/>
            <person name="Miranda-Saavedra D."/>
            <person name="Mourier T."/>
            <person name="Nagra H."/>
            <person name="Otto T.D."/>
            <person name="Rawlings N."/>
            <person name="Sanchez A."/>
            <person name="Sanders M."/>
            <person name="Subramaniam C."/>
            <person name="Tay Y."/>
            <person name="Dear P."/>
            <person name="Doerig C."/>
            <person name="Gruber A."/>
            <person name="Parkinson J."/>
            <person name="Shirley M."/>
            <person name="Wan K.L."/>
            <person name="Berriman M."/>
            <person name="Tomley F."/>
            <person name="Pain A."/>
        </authorList>
    </citation>
    <scope>NUCLEOTIDE SEQUENCE [LARGE SCALE GENOMIC DNA]</scope>
    <source>
        <strain evidence="1">Houghton</strain>
    </source>
</reference>
<keyword evidence="2" id="KW-1185">Reference proteome</keyword>
<organism evidence="1 2">
    <name type="scientific">Eimeria mitis</name>
    <dbReference type="NCBI Taxonomy" id="44415"/>
    <lineage>
        <taxon>Eukaryota</taxon>
        <taxon>Sar</taxon>
        <taxon>Alveolata</taxon>
        <taxon>Apicomplexa</taxon>
        <taxon>Conoidasida</taxon>
        <taxon>Coccidia</taxon>
        <taxon>Eucoccidiorida</taxon>
        <taxon>Eimeriorina</taxon>
        <taxon>Eimeriidae</taxon>
        <taxon>Eimeria</taxon>
    </lineage>
</organism>
<dbReference type="RefSeq" id="XP_013355933.1">
    <property type="nucleotide sequence ID" value="XM_013500479.1"/>
</dbReference>
<protein>
    <submittedName>
        <fullName evidence="1">Uncharacterized protein</fullName>
    </submittedName>
</protein>
<proteinExistence type="predicted"/>
<name>U6K608_9EIME</name>
<dbReference type="AlphaFoldDB" id="U6K608"/>
<sequence length="118" mass="13671">MSDFLKPAEEAPTRVGYPFSHWGNHLIQYHLEGPARMAWMVLYNREFGVSNRSTLKRVLFAPFPDGAMEHARRIYRVRWTVNMKRYKMDFVTCHQSGPAPPAAELVYKLGGARQQPFS</sequence>
<dbReference type="Proteomes" id="UP000030744">
    <property type="component" value="Unassembled WGS sequence"/>
</dbReference>
<accession>U6K608</accession>